<dbReference type="EMBL" id="CAVMJV010000017">
    <property type="protein sequence ID" value="CAK5059434.1"/>
    <property type="molecule type" value="Genomic_DNA"/>
</dbReference>
<dbReference type="Proteomes" id="UP001497535">
    <property type="component" value="Unassembled WGS sequence"/>
</dbReference>
<protein>
    <submittedName>
        <fullName evidence="1">Uncharacterized protein</fullName>
    </submittedName>
</protein>
<sequence>MDYLEQFCSTLTTFCVGCNLPIQSSDFVYKLKSGIVYHINCHRCIQCGRLLSPGEQIIINEQNKTICCASHFLINEDSSPSSSSLLFPPQQNNLNLFLNNSLIQLIPSSSQTLNNNNLIEINKFNEDKVM</sequence>
<organism evidence="1 2">
    <name type="scientific">Meloidogyne enterolobii</name>
    <name type="common">Root-knot nematode worm</name>
    <name type="synonym">Meloidogyne mayaguensis</name>
    <dbReference type="NCBI Taxonomy" id="390850"/>
    <lineage>
        <taxon>Eukaryota</taxon>
        <taxon>Metazoa</taxon>
        <taxon>Ecdysozoa</taxon>
        <taxon>Nematoda</taxon>
        <taxon>Chromadorea</taxon>
        <taxon>Rhabditida</taxon>
        <taxon>Tylenchina</taxon>
        <taxon>Tylenchomorpha</taxon>
        <taxon>Tylenchoidea</taxon>
        <taxon>Meloidogynidae</taxon>
        <taxon>Meloidogyninae</taxon>
        <taxon>Meloidogyne</taxon>
    </lineage>
</organism>
<evidence type="ECO:0000313" key="1">
    <source>
        <dbReference type="EMBL" id="CAK5059434.1"/>
    </source>
</evidence>
<reference evidence="1" key="1">
    <citation type="submission" date="2023-11" db="EMBL/GenBank/DDBJ databases">
        <authorList>
            <person name="Poullet M."/>
        </authorList>
    </citation>
    <scope>NUCLEOTIDE SEQUENCE</scope>
    <source>
        <strain evidence="1">E1834</strain>
    </source>
</reference>
<accession>A0ACB0YSA3</accession>
<proteinExistence type="predicted"/>
<evidence type="ECO:0000313" key="2">
    <source>
        <dbReference type="Proteomes" id="UP001497535"/>
    </source>
</evidence>
<name>A0ACB0YSA3_MELEN</name>
<keyword evidence="2" id="KW-1185">Reference proteome</keyword>
<comment type="caution">
    <text evidence="1">The sequence shown here is derived from an EMBL/GenBank/DDBJ whole genome shotgun (WGS) entry which is preliminary data.</text>
</comment>
<gene>
    <name evidence="1" type="ORF">MENTE1834_LOCUS15710</name>
</gene>